<comment type="caution">
    <text evidence="1">The sequence shown here is derived from an EMBL/GenBank/DDBJ whole genome shotgun (WGS) entry which is preliminary data.</text>
</comment>
<accession>A0ABU1XAK6</accession>
<dbReference type="EMBL" id="JAVDWW010000002">
    <property type="protein sequence ID" value="MDR7167572.1"/>
    <property type="molecule type" value="Genomic_DNA"/>
</dbReference>
<dbReference type="RefSeq" id="WP_310399283.1">
    <property type="nucleotide sequence ID" value="NZ_JAVDWW010000002.1"/>
</dbReference>
<sequence>MSRYEGDSTQLAHDTSIALREIYKILDALAWHLDSKGYDQRVNQEEFSALHAAIKKIAPDWDGRVPTWEAST</sequence>
<name>A0ABU1XAK6_9NOCA</name>
<proteinExistence type="predicted"/>
<organism evidence="1 2">
    <name type="scientific">Nocardia kruczakiae</name>
    <dbReference type="NCBI Taxonomy" id="261477"/>
    <lineage>
        <taxon>Bacteria</taxon>
        <taxon>Bacillati</taxon>
        <taxon>Actinomycetota</taxon>
        <taxon>Actinomycetes</taxon>
        <taxon>Mycobacteriales</taxon>
        <taxon>Nocardiaceae</taxon>
        <taxon>Nocardia</taxon>
    </lineage>
</organism>
<gene>
    <name evidence="1" type="ORF">J2W56_001291</name>
</gene>
<reference evidence="1 2" key="1">
    <citation type="submission" date="2023-07" db="EMBL/GenBank/DDBJ databases">
        <title>Sorghum-associated microbial communities from plants grown in Nebraska, USA.</title>
        <authorList>
            <person name="Schachtman D."/>
        </authorList>
    </citation>
    <scope>NUCLEOTIDE SEQUENCE [LARGE SCALE GENOMIC DNA]</scope>
    <source>
        <strain evidence="1 2">4272</strain>
    </source>
</reference>
<protein>
    <submittedName>
        <fullName evidence="1">Uncharacterized protein</fullName>
    </submittedName>
</protein>
<evidence type="ECO:0000313" key="2">
    <source>
        <dbReference type="Proteomes" id="UP001251217"/>
    </source>
</evidence>
<dbReference type="Proteomes" id="UP001251217">
    <property type="component" value="Unassembled WGS sequence"/>
</dbReference>
<evidence type="ECO:0000313" key="1">
    <source>
        <dbReference type="EMBL" id="MDR7167572.1"/>
    </source>
</evidence>
<keyword evidence="2" id="KW-1185">Reference proteome</keyword>